<dbReference type="Pfam" id="PF08665">
    <property type="entry name" value="PglZ"/>
    <property type="match status" value="1"/>
</dbReference>
<dbReference type="RefSeq" id="WP_281806430.1">
    <property type="nucleotide sequence ID" value="NZ_BSEC01000004.1"/>
</dbReference>
<dbReference type="SUPFAM" id="SSF53649">
    <property type="entry name" value="Alkaline phosphatase-like"/>
    <property type="match status" value="1"/>
</dbReference>
<organism evidence="1 2">
    <name type="scientific">Methylocystis echinoides</name>
    <dbReference type="NCBI Taxonomy" id="29468"/>
    <lineage>
        <taxon>Bacteria</taxon>
        <taxon>Pseudomonadati</taxon>
        <taxon>Pseudomonadota</taxon>
        <taxon>Alphaproteobacteria</taxon>
        <taxon>Hyphomicrobiales</taxon>
        <taxon>Methylocystaceae</taxon>
        <taxon>Methylocystis</taxon>
    </lineage>
</organism>
<evidence type="ECO:0000313" key="1">
    <source>
        <dbReference type="EMBL" id="GLI95565.1"/>
    </source>
</evidence>
<reference evidence="1" key="1">
    <citation type="journal article" date="2023" name="Int. J. Syst. Evol. Microbiol.">
        <title>Methylocystis iwaonis sp. nov., a type II methane-oxidizing bacterium from surface soil of a rice paddy field in Japan, and emended description of the genus Methylocystis (ex Whittenbury et al. 1970) Bowman et al. 1993.</title>
        <authorList>
            <person name="Kaise H."/>
            <person name="Sawadogo J.B."/>
            <person name="Alam M.S."/>
            <person name="Ueno C."/>
            <person name="Dianou D."/>
            <person name="Shinjo R."/>
            <person name="Asakawa S."/>
        </authorList>
    </citation>
    <scope>NUCLEOTIDE SEQUENCE</scope>
    <source>
        <strain evidence="1">LMG27198</strain>
    </source>
</reference>
<keyword evidence="2" id="KW-1185">Reference proteome</keyword>
<dbReference type="InterPro" id="IPR017850">
    <property type="entry name" value="Alkaline_phosphatase_core_sf"/>
</dbReference>
<dbReference type="NCBIfam" id="NF033449">
    <property type="entry name" value="BREX_PglZ_3"/>
    <property type="match status" value="1"/>
</dbReference>
<protein>
    <submittedName>
        <fullName evidence="1">Alkaline phosphatase</fullName>
    </submittedName>
</protein>
<dbReference type="EMBL" id="BSEC01000004">
    <property type="protein sequence ID" value="GLI95565.1"/>
    <property type="molecule type" value="Genomic_DNA"/>
</dbReference>
<dbReference type="Proteomes" id="UP001144323">
    <property type="component" value="Unassembled WGS sequence"/>
</dbReference>
<name>A0A9W6GZ88_9HYPH</name>
<evidence type="ECO:0000313" key="2">
    <source>
        <dbReference type="Proteomes" id="UP001144323"/>
    </source>
</evidence>
<proteinExistence type="predicted"/>
<accession>A0A9W6GZ88</accession>
<dbReference type="AlphaFoldDB" id="A0A9W6GZ88"/>
<gene>
    <name evidence="1" type="ORF">LMG27198_45570</name>
</gene>
<sequence>MIAHSPNSTWRDPILGQFTPDIAAVARLTVVADPDQLLAEQGVIDGIRQRGFEIVPFEDHIAFRYAYERRFREVWDTGKETNLVVVLRATRSDINGLPFDLLEQAKRDQRLLSFSLAELFPSLAPHVLTELDRRDLDAVSAAQQLFKPEPLGENATRDFLLRHVFGLDPAQMQSDAELLRALLRRHYSGKVIPRSLDDRLIQLLRAAGRWREWPLDQIVPSRSSFLEFLQERWPIFVRRRLASSSGGLGEEAEPYGLQFTGPADLPFDHDDIRVYIDNLFTDGLLAPIGGTSRVLVATSWMAVGIAGADGADQASCFRKLLQLLQIDGPSSDSDYQAWIQAATRWAEVVALRWALPEELSAEDKDRFDAAHLLIEQRFSEWMVAHYGALHSLSYLPRPVMLHQIPRYMAHRLAAKGTARKLAVVVVDGLAMDQWAVVHQALPSRKWITEEFGLFAWVPTLTSVSRQSIFAGDPPFFFRQSLNTTRKEEQHWTRFWDDRGVGKGEAAYACQGMLEDDDVFIRRVSQKLDLPRCRVAGIVVGTIDQMLHGVVNGTDGMHASVRHWAKRGSLWRLLDAMLDRGFEVILTADHGNVEGVGFGKPNVGAIADERGERVHVFSDALLRSNVTEKYPGSLEWPCVGLPDDYLALIAPPLRAFIGEGKRTVAHGGLCIEEVIVPLVTIARAE</sequence>
<comment type="caution">
    <text evidence="1">The sequence shown here is derived from an EMBL/GenBank/DDBJ whole genome shotgun (WGS) entry which is preliminary data.</text>
</comment>